<dbReference type="AlphaFoldDB" id="A0A448WW29"/>
<organism evidence="2 3">
    <name type="scientific">Protopolystoma xenopodis</name>
    <dbReference type="NCBI Taxonomy" id="117903"/>
    <lineage>
        <taxon>Eukaryota</taxon>
        <taxon>Metazoa</taxon>
        <taxon>Spiralia</taxon>
        <taxon>Lophotrochozoa</taxon>
        <taxon>Platyhelminthes</taxon>
        <taxon>Monogenea</taxon>
        <taxon>Polyopisthocotylea</taxon>
        <taxon>Polystomatidea</taxon>
        <taxon>Polystomatidae</taxon>
        <taxon>Protopolystoma</taxon>
    </lineage>
</organism>
<evidence type="ECO:0000313" key="2">
    <source>
        <dbReference type="EMBL" id="VEL21591.1"/>
    </source>
</evidence>
<gene>
    <name evidence="2" type="ORF">PXEA_LOCUS15031</name>
</gene>
<comment type="caution">
    <text evidence="2">The sequence shown here is derived from an EMBL/GenBank/DDBJ whole genome shotgun (WGS) entry which is preliminary data.</text>
</comment>
<evidence type="ECO:0000313" key="3">
    <source>
        <dbReference type="Proteomes" id="UP000784294"/>
    </source>
</evidence>
<feature type="region of interest" description="Disordered" evidence="1">
    <location>
        <begin position="147"/>
        <end position="222"/>
    </location>
</feature>
<dbReference type="Proteomes" id="UP000784294">
    <property type="component" value="Unassembled WGS sequence"/>
</dbReference>
<evidence type="ECO:0000256" key="1">
    <source>
        <dbReference type="SAM" id="MobiDB-lite"/>
    </source>
</evidence>
<protein>
    <submittedName>
        <fullName evidence="2">Uncharacterized protein</fullName>
    </submittedName>
</protein>
<dbReference type="EMBL" id="CAAALY010052104">
    <property type="protein sequence ID" value="VEL21591.1"/>
    <property type="molecule type" value="Genomic_DNA"/>
</dbReference>
<sequence>MRFLLLLCLSNNSDEIAELSKLFFLWLRAPRGLGGLVDAERLAQEAPPPRQMVSLAEPGAPLSTTNSGAGRRGSIHRGSGTSNHGRRPVSTVVGPGRPGAGEAPPYTAEGRGEIPEGPFSRAEEMSICRRLTKPDYPGVSDCIYSSDSATSGSISPTSPASPSAGSASPEDSRDESVSVADGVRTVQGWKGARRAPVQRRSGQNVCTGVSAGGAHESTPPAL</sequence>
<name>A0A448WW29_9PLAT</name>
<feature type="region of interest" description="Disordered" evidence="1">
    <location>
        <begin position="45"/>
        <end position="119"/>
    </location>
</feature>
<proteinExistence type="predicted"/>
<feature type="compositionally biased region" description="Low complexity" evidence="1">
    <location>
        <begin position="147"/>
        <end position="169"/>
    </location>
</feature>
<keyword evidence="3" id="KW-1185">Reference proteome</keyword>
<accession>A0A448WW29</accession>
<reference evidence="2" key="1">
    <citation type="submission" date="2018-11" db="EMBL/GenBank/DDBJ databases">
        <authorList>
            <consortium name="Pathogen Informatics"/>
        </authorList>
    </citation>
    <scope>NUCLEOTIDE SEQUENCE</scope>
</reference>